<dbReference type="PANTHER" id="PTHR34988:SF1">
    <property type="entry name" value="DNA-BINDING PROTEIN"/>
    <property type="match status" value="1"/>
</dbReference>
<dbReference type="InterPro" id="IPR005175">
    <property type="entry name" value="PPC_dom"/>
</dbReference>
<dbReference type="Gene3D" id="3.30.1330.80">
    <property type="entry name" value="Hypothetical protein, similar to alpha- acetolactate decarboxylase, domain 2"/>
    <property type="match status" value="1"/>
</dbReference>
<dbReference type="SUPFAM" id="SSF117856">
    <property type="entry name" value="AF0104/ALDC/Ptd012-like"/>
    <property type="match status" value="1"/>
</dbReference>
<dbReference type="CDD" id="cd11378">
    <property type="entry name" value="DUF296"/>
    <property type="match status" value="1"/>
</dbReference>
<keyword evidence="1" id="KW-0238">DNA-binding</keyword>
<dbReference type="PANTHER" id="PTHR34988">
    <property type="entry name" value="PROTEIN, PUTATIVE-RELATED"/>
    <property type="match status" value="1"/>
</dbReference>
<organism evidence="1 2">
    <name type="scientific">Metabacillus sediminilitoris</name>
    <dbReference type="NCBI Taxonomy" id="2567941"/>
    <lineage>
        <taxon>Bacteria</taxon>
        <taxon>Bacillati</taxon>
        <taxon>Bacillota</taxon>
        <taxon>Bacilli</taxon>
        <taxon>Bacillales</taxon>
        <taxon>Bacillaceae</taxon>
        <taxon>Metabacillus</taxon>
    </lineage>
</organism>
<dbReference type="EMBL" id="SSNT01000019">
    <property type="protein sequence ID" value="THF76624.1"/>
    <property type="molecule type" value="Genomic_DNA"/>
</dbReference>
<keyword evidence="2" id="KW-1185">Reference proteome</keyword>
<dbReference type="AlphaFoldDB" id="A0A4S4BR38"/>
<reference evidence="1 2" key="1">
    <citation type="submission" date="2019-04" db="EMBL/GenBank/DDBJ databases">
        <title>Bacillus sediminilitoris sp. nov., isolated from a tidal flat sediment on the East China Sea.</title>
        <authorList>
            <person name="Wei Y."/>
            <person name="Mao H."/>
            <person name="Fang J."/>
        </authorList>
    </citation>
    <scope>NUCLEOTIDE SEQUENCE [LARGE SCALE GENOMIC DNA]</scope>
    <source>
        <strain evidence="1 2">DSL-17</strain>
    </source>
</reference>
<dbReference type="GO" id="GO:0003677">
    <property type="term" value="F:DNA binding"/>
    <property type="evidence" value="ECO:0007669"/>
    <property type="project" value="UniProtKB-KW"/>
</dbReference>
<name>A0A4S4BR38_9BACI</name>
<dbReference type="OrthoDB" id="9791702at2"/>
<dbReference type="Proteomes" id="UP000310334">
    <property type="component" value="Unassembled WGS sequence"/>
</dbReference>
<evidence type="ECO:0000313" key="2">
    <source>
        <dbReference type="Proteomes" id="UP000310334"/>
    </source>
</evidence>
<sequence>MDMKEVKVMDKLENQSLYDEENGMIFGTLTTGTDLMEGIIREYEKYNVTSGIVTCIGSVSEATFVNPEVDPNGKVIYSDPIIVKGPLEVLNGTGFLCVNEEAKTDCHMHASYVNTQGIVSGGHIVSGKNPVLVMIEFAIQVGKGIRAVREFKPELGFQTIQFRRGE</sequence>
<dbReference type="PROSITE" id="PS51742">
    <property type="entry name" value="PPC"/>
    <property type="match status" value="1"/>
</dbReference>
<gene>
    <name evidence="1" type="ORF">E6W99_20990</name>
</gene>
<dbReference type="Pfam" id="PF03479">
    <property type="entry name" value="PCC"/>
    <property type="match status" value="1"/>
</dbReference>
<evidence type="ECO:0000313" key="1">
    <source>
        <dbReference type="EMBL" id="THF76624.1"/>
    </source>
</evidence>
<proteinExistence type="predicted"/>
<comment type="caution">
    <text evidence="1">The sequence shown here is derived from an EMBL/GenBank/DDBJ whole genome shotgun (WGS) entry which is preliminary data.</text>
</comment>
<accession>A0A4S4BR38</accession>
<protein>
    <submittedName>
        <fullName evidence="1">DNA-binding protein</fullName>
    </submittedName>
</protein>